<evidence type="ECO:0000256" key="3">
    <source>
        <dbReference type="ARBA" id="ARBA00013253"/>
    </source>
</evidence>
<sequence>MNKVHHCLLCLGSNSNAELHLKQAETALEFLFPDIRWGKAVNTLPEGDQSKTPSYLNRIACLRTTLEANEVARICKEIERENGRTPEDKDKRLVPLDIDLLKYDNRVLKPADLSKDYVRKAMEAFPDKRKDRINRS</sequence>
<gene>
    <name evidence="14" type="ORF">H9928_08740</name>
</gene>
<dbReference type="PANTHER" id="PTHR43071">
    <property type="entry name" value="2-AMINO-4-HYDROXY-6-HYDROXYMETHYLDIHYDROPTERIDINE PYROPHOSPHOKINASE"/>
    <property type="match status" value="1"/>
</dbReference>
<dbReference type="Proteomes" id="UP000784286">
    <property type="component" value="Unassembled WGS sequence"/>
</dbReference>
<comment type="similarity">
    <text evidence="2">Belongs to the HPPK family.</text>
</comment>
<evidence type="ECO:0000256" key="12">
    <source>
        <dbReference type="ARBA" id="ARBA00033413"/>
    </source>
</evidence>
<dbReference type="Pfam" id="PF01288">
    <property type="entry name" value="HPPK"/>
    <property type="match status" value="1"/>
</dbReference>
<comment type="pathway">
    <text evidence="1">Cofactor biosynthesis; tetrahydrofolate biosynthesis; 2-amino-4-hydroxy-6-hydroxymethyl-7,8-dihydropteridine diphosphate from 7,8-dihydroneopterin triphosphate: step 4/4.</text>
</comment>
<evidence type="ECO:0000256" key="2">
    <source>
        <dbReference type="ARBA" id="ARBA00005810"/>
    </source>
</evidence>
<evidence type="ECO:0000256" key="5">
    <source>
        <dbReference type="ARBA" id="ARBA00022679"/>
    </source>
</evidence>
<reference evidence="14" key="2">
    <citation type="submission" date="2021-04" db="EMBL/GenBank/DDBJ databases">
        <authorList>
            <person name="Gilroy R."/>
        </authorList>
    </citation>
    <scope>NUCLEOTIDE SEQUENCE</scope>
    <source>
        <strain evidence="14">8470</strain>
    </source>
</reference>
<protein>
    <recommendedName>
        <fullName evidence="4">2-amino-4-hydroxy-6-hydroxymethyldihydropteridine pyrophosphokinase</fullName>
        <ecNumber evidence="3">2.7.6.3</ecNumber>
    </recommendedName>
    <alternativeName>
        <fullName evidence="11">6-hydroxymethyl-7,8-dihydropterin pyrophosphokinase</fullName>
    </alternativeName>
    <alternativeName>
        <fullName evidence="12">7,8-dihydro-6-hydroxymethylpterin-pyrophosphokinase</fullName>
    </alternativeName>
</protein>
<dbReference type="GO" id="GO:0005524">
    <property type="term" value="F:ATP binding"/>
    <property type="evidence" value="ECO:0007669"/>
    <property type="project" value="UniProtKB-KW"/>
</dbReference>
<evidence type="ECO:0000256" key="11">
    <source>
        <dbReference type="ARBA" id="ARBA00029766"/>
    </source>
</evidence>
<evidence type="ECO:0000256" key="4">
    <source>
        <dbReference type="ARBA" id="ARBA00016218"/>
    </source>
</evidence>
<comment type="function">
    <text evidence="10">Catalyzes the transfer of pyrophosphate from adenosine triphosphate (ATP) to 6-hydroxymethyl-7,8-dihydropterin, an enzymatic step in folate biosynthesis pathway.</text>
</comment>
<evidence type="ECO:0000313" key="15">
    <source>
        <dbReference type="Proteomes" id="UP000784286"/>
    </source>
</evidence>
<feature type="domain" description="7,8-dihydro-6-hydroxymethylpterin-pyrophosphokinase" evidence="13">
    <location>
        <begin position="9"/>
        <end position="120"/>
    </location>
</feature>
<name>A0A948TNA0_9BACT</name>
<evidence type="ECO:0000313" key="14">
    <source>
        <dbReference type="EMBL" id="MBU3856622.1"/>
    </source>
</evidence>
<evidence type="ECO:0000256" key="9">
    <source>
        <dbReference type="ARBA" id="ARBA00022909"/>
    </source>
</evidence>
<proteinExistence type="inferred from homology"/>
<dbReference type="EC" id="2.7.6.3" evidence="3"/>
<evidence type="ECO:0000256" key="1">
    <source>
        <dbReference type="ARBA" id="ARBA00005051"/>
    </source>
</evidence>
<dbReference type="PANTHER" id="PTHR43071:SF1">
    <property type="entry name" value="2-AMINO-4-HYDROXY-6-HYDROXYMETHYLDIHYDROPTERIDINE PYROPHOSPHOKINASE"/>
    <property type="match status" value="1"/>
</dbReference>
<evidence type="ECO:0000256" key="10">
    <source>
        <dbReference type="ARBA" id="ARBA00029409"/>
    </source>
</evidence>
<evidence type="ECO:0000259" key="13">
    <source>
        <dbReference type="Pfam" id="PF01288"/>
    </source>
</evidence>
<dbReference type="SUPFAM" id="SSF55083">
    <property type="entry name" value="6-hydroxymethyl-7,8-dihydropterin pyrophosphokinase, HPPK"/>
    <property type="match status" value="1"/>
</dbReference>
<evidence type="ECO:0000256" key="6">
    <source>
        <dbReference type="ARBA" id="ARBA00022741"/>
    </source>
</evidence>
<keyword evidence="9" id="KW-0289">Folate biosynthesis</keyword>
<keyword evidence="8" id="KW-0067">ATP-binding</keyword>
<evidence type="ECO:0000256" key="7">
    <source>
        <dbReference type="ARBA" id="ARBA00022777"/>
    </source>
</evidence>
<dbReference type="AlphaFoldDB" id="A0A948TNA0"/>
<accession>A0A948TNA0</accession>
<dbReference type="EMBL" id="JAHLFJ010000079">
    <property type="protein sequence ID" value="MBU3856622.1"/>
    <property type="molecule type" value="Genomic_DNA"/>
</dbReference>
<dbReference type="InterPro" id="IPR000550">
    <property type="entry name" value="Hppk"/>
</dbReference>
<dbReference type="GO" id="GO:0016301">
    <property type="term" value="F:kinase activity"/>
    <property type="evidence" value="ECO:0007669"/>
    <property type="project" value="UniProtKB-KW"/>
</dbReference>
<keyword evidence="5" id="KW-0808">Transferase</keyword>
<dbReference type="GO" id="GO:0003848">
    <property type="term" value="F:2-amino-4-hydroxy-6-hydroxymethyldihydropteridine diphosphokinase activity"/>
    <property type="evidence" value="ECO:0007669"/>
    <property type="project" value="UniProtKB-EC"/>
</dbReference>
<evidence type="ECO:0000256" key="8">
    <source>
        <dbReference type="ARBA" id="ARBA00022840"/>
    </source>
</evidence>
<keyword evidence="7" id="KW-0418">Kinase</keyword>
<comment type="caution">
    <text evidence="14">The sequence shown here is derived from an EMBL/GenBank/DDBJ whole genome shotgun (WGS) entry which is preliminary data.</text>
</comment>
<keyword evidence="6" id="KW-0547">Nucleotide-binding</keyword>
<dbReference type="InterPro" id="IPR035907">
    <property type="entry name" value="Hppk_sf"/>
</dbReference>
<dbReference type="GO" id="GO:0046656">
    <property type="term" value="P:folic acid biosynthetic process"/>
    <property type="evidence" value="ECO:0007669"/>
    <property type="project" value="UniProtKB-KW"/>
</dbReference>
<organism evidence="14 15">
    <name type="scientific">Candidatus Phocaeicola excrementipullorum</name>
    <dbReference type="NCBI Taxonomy" id="2838731"/>
    <lineage>
        <taxon>Bacteria</taxon>
        <taxon>Pseudomonadati</taxon>
        <taxon>Bacteroidota</taxon>
        <taxon>Bacteroidia</taxon>
        <taxon>Bacteroidales</taxon>
        <taxon>Bacteroidaceae</taxon>
        <taxon>Phocaeicola</taxon>
    </lineage>
</organism>
<dbReference type="Gene3D" id="3.30.70.560">
    <property type="entry name" value="7,8-Dihydro-6-hydroxymethylpterin-pyrophosphokinase HPPK"/>
    <property type="match status" value="1"/>
</dbReference>
<reference evidence="14" key="1">
    <citation type="journal article" date="2021" name="PeerJ">
        <title>Extensive microbial diversity within the chicken gut microbiome revealed by metagenomics and culture.</title>
        <authorList>
            <person name="Gilroy R."/>
            <person name="Ravi A."/>
            <person name="Getino M."/>
            <person name="Pursley I."/>
            <person name="Horton D.L."/>
            <person name="Alikhan N.F."/>
            <person name="Baker D."/>
            <person name="Gharbi K."/>
            <person name="Hall N."/>
            <person name="Watson M."/>
            <person name="Adriaenssens E.M."/>
            <person name="Foster-Nyarko E."/>
            <person name="Jarju S."/>
            <person name="Secka A."/>
            <person name="Antonio M."/>
            <person name="Oren A."/>
            <person name="Chaudhuri R.R."/>
            <person name="La Ragione R."/>
            <person name="Hildebrand F."/>
            <person name="Pallen M.J."/>
        </authorList>
    </citation>
    <scope>NUCLEOTIDE SEQUENCE</scope>
    <source>
        <strain evidence="14">8470</strain>
    </source>
</reference>